<dbReference type="InterPro" id="IPR000276">
    <property type="entry name" value="GPCR_Rhodpsn"/>
</dbReference>
<name>A0A158QCV2_HYMDI</name>
<dbReference type="OrthoDB" id="9990906at2759"/>
<dbReference type="STRING" id="6216.A0A158QCV2"/>
<dbReference type="PROSITE" id="PS50262">
    <property type="entry name" value="G_PROTEIN_RECEP_F1_2"/>
    <property type="match status" value="1"/>
</dbReference>
<dbReference type="Proteomes" id="UP000274504">
    <property type="component" value="Unassembled WGS sequence"/>
</dbReference>
<dbReference type="PANTHER" id="PTHR46641">
    <property type="entry name" value="FMRFAMIDE RECEPTOR-RELATED"/>
    <property type="match status" value="1"/>
</dbReference>
<evidence type="ECO:0000256" key="3">
    <source>
        <dbReference type="ARBA" id="ARBA00022989"/>
    </source>
</evidence>
<dbReference type="InterPro" id="IPR052954">
    <property type="entry name" value="GPCR-Ligand_Int"/>
</dbReference>
<evidence type="ECO:0000256" key="4">
    <source>
        <dbReference type="ARBA" id="ARBA00023136"/>
    </source>
</evidence>
<feature type="transmembrane region" description="Helical" evidence="5">
    <location>
        <begin position="180"/>
        <end position="200"/>
    </location>
</feature>
<evidence type="ECO:0000259" key="7">
    <source>
        <dbReference type="PROSITE" id="PS50262"/>
    </source>
</evidence>
<dbReference type="SUPFAM" id="SSF81321">
    <property type="entry name" value="Family A G protein-coupled receptor-like"/>
    <property type="match status" value="1"/>
</dbReference>
<gene>
    <name evidence="8" type="ORF">HDID_LOCUS1998</name>
</gene>
<evidence type="ECO:0000313" key="9">
    <source>
        <dbReference type="Proteomes" id="UP000274504"/>
    </source>
</evidence>
<proteinExistence type="predicted"/>
<feature type="signal peptide" evidence="6">
    <location>
        <begin position="1"/>
        <end position="29"/>
    </location>
</feature>
<accession>A0A158QCV2</accession>
<keyword evidence="4 5" id="KW-0472">Membrane</keyword>
<keyword evidence="3 5" id="KW-1133">Transmembrane helix</keyword>
<sequence>MVFNYGCRLSLIIFLLIILLLINIHSCYTKEIEFDPDKTIEDSFGDLPSFYNYYFPYYYSFDKYFTMVLLIIGFPGNIISFLVWSNKRMYHGNSAAVYLAALSLNDTVVLVIVLLRDISLIWQVPLQRTSGSCEAETTISNTFQYASPIFVLAFTLERWLAICQPFLVSRICSVKRALRICIGIILITLVICLPFAYLMTNDESGCKARSDIVILYFTSALEIIFSLVVPLLILVFNCLVINEMAKIQRAQAKKMIRGMHRKDGSIGDVSTSRPMKGLLRKSNGNSIAPSGLPSTPILRNSEIRKTEFDNLGGETSSPKFKSTTIMLLVVSFYVIFATLLGGLMYALSNSGKFNLDTYSKLPKGEFESSPAVATAMEIRKAKIVCDKFALSHFAMGFVLYFCTGKNFREEVARMFGRLCCCNYSKHHDNARNSFVSENDHSAISHRLSRDTRRGESFVTSKATQRENKLKILKKNIPFLKRGRSRDDFPGLELCGRRGVRQPSKLQLTPKININGDTLAPL</sequence>
<feature type="chain" id="PRO_5043135339" evidence="6">
    <location>
        <begin position="30"/>
        <end position="521"/>
    </location>
</feature>
<dbReference type="PANTHER" id="PTHR46641:SF25">
    <property type="entry name" value="CNMAMIDE RECEPTOR-RELATED"/>
    <property type="match status" value="1"/>
</dbReference>
<feature type="transmembrane region" description="Helical" evidence="5">
    <location>
        <begin position="212"/>
        <end position="240"/>
    </location>
</feature>
<keyword evidence="6" id="KW-0732">Signal</keyword>
<dbReference type="GO" id="GO:0016020">
    <property type="term" value="C:membrane"/>
    <property type="evidence" value="ECO:0007669"/>
    <property type="project" value="UniProtKB-SubCell"/>
</dbReference>
<feature type="domain" description="G-protein coupled receptors family 1 profile" evidence="7">
    <location>
        <begin position="76"/>
        <end position="335"/>
    </location>
</feature>
<dbReference type="GO" id="GO:0004930">
    <property type="term" value="F:G protein-coupled receptor activity"/>
    <property type="evidence" value="ECO:0007669"/>
    <property type="project" value="InterPro"/>
</dbReference>
<dbReference type="AlphaFoldDB" id="A0A158QCV2"/>
<dbReference type="InterPro" id="IPR017452">
    <property type="entry name" value="GPCR_Rhodpsn_7TM"/>
</dbReference>
<feature type="transmembrane region" description="Helical" evidence="5">
    <location>
        <begin position="325"/>
        <end position="347"/>
    </location>
</feature>
<dbReference type="Pfam" id="PF00001">
    <property type="entry name" value="7tm_1"/>
    <property type="match status" value="1"/>
</dbReference>
<dbReference type="Gene3D" id="1.20.1070.10">
    <property type="entry name" value="Rhodopsin 7-helix transmembrane proteins"/>
    <property type="match status" value="1"/>
</dbReference>
<organism evidence="10">
    <name type="scientific">Hymenolepis diminuta</name>
    <name type="common">Rat tapeworm</name>
    <dbReference type="NCBI Taxonomy" id="6216"/>
    <lineage>
        <taxon>Eukaryota</taxon>
        <taxon>Metazoa</taxon>
        <taxon>Spiralia</taxon>
        <taxon>Lophotrochozoa</taxon>
        <taxon>Platyhelminthes</taxon>
        <taxon>Cestoda</taxon>
        <taxon>Eucestoda</taxon>
        <taxon>Cyclophyllidea</taxon>
        <taxon>Hymenolepididae</taxon>
        <taxon>Hymenolepis</taxon>
    </lineage>
</organism>
<evidence type="ECO:0000256" key="2">
    <source>
        <dbReference type="ARBA" id="ARBA00022692"/>
    </source>
</evidence>
<evidence type="ECO:0000313" key="8">
    <source>
        <dbReference type="EMBL" id="VDL19459.1"/>
    </source>
</evidence>
<evidence type="ECO:0000256" key="1">
    <source>
        <dbReference type="ARBA" id="ARBA00004370"/>
    </source>
</evidence>
<evidence type="ECO:0000256" key="6">
    <source>
        <dbReference type="SAM" id="SignalP"/>
    </source>
</evidence>
<evidence type="ECO:0000256" key="5">
    <source>
        <dbReference type="SAM" id="Phobius"/>
    </source>
</evidence>
<comment type="subcellular location">
    <subcellularLocation>
        <location evidence="1">Membrane</location>
    </subcellularLocation>
</comment>
<feature type="transmembrane region" description="Helical" evidence="5">
    <location>
        <begin position="64"/>
        <end position="84"/>
    </location>
</feature>
<dbReference type="EMBL" id="UYSG01000434">
    <property type="protein sequence ID" value="VDL19459.1"/>
    <property type="molecule type" value="Genomic_DNA"/>
</dbReference>
<reference evidence="8 9" key="2">
    <citation type="submission" date="2018-11" db="EMBL/GenBank/DDBJ databases">
        <authorList>
            <consortium name="Pathogen Informatics"/>
        </authorList>
    </citation>
    <scope>NUCLEOTIDE SEQUENCE [LARGE SCALE GENOMIC DNA]</scope>
</reference>
<dbReference type="PRINTS" id="PR00237">
    <property type="entry name" value="GPCRRHODOPSN"/>
</dbReference>
<evidence type="ECO:0000313" key="10">
    <source>
        <dbReference type="WBParaSite" id="HDID_0000199701-mRNA-1"/>
    </source>
</evidence>
<dbReference type="WBParaSite" id="HDID_0000199701-mRNA-1">
    <property type="protein sequence ID" value="HDID_0000199701-mRNA-1"/>
    <property type="gene ID" value="HDID_0000199701"/>
</dbReference>
<keyword evidence="2 5" id="KW-0812">Transmembrane</keyword>
<protein>
    <submittedName>
        <fullName evidence="10">G_PROTEIN_RECEP_F1_2 domain-containing protein</fullName>
    </submittedName>
</protein>
<reference evidence="10" key="1">
    <citation type="submission" date="2016-04" db="UniProtKB">
        <authorList>
            <consortium name="WormBaseParasite"/>
        </authorList>
    </citation>
    <scope>IDENTIFICATION</scope>
</reference>